<dbReference type="EMBL" id="JAMAST010000001">
    <property type="protein sequence ID" value="MCL1630489.1"/>
    <property type="molecule type" value="Genomic_DNA"/>
</dbReference>
<sequence>MPDELYSNDLEKWRPIIKPFLDSKLDEFHLLGLNHLKMDEFWQFVKASLEKKKEDRPGRLHEVVAAVMALTVNDYMDKLRVDLFKSGANEMDSTFLG</sequence>
<name>A0ABT0M6M4_9BACL</name>
<gene>
    <name evidence="1" type="ORF">M3N64_00795</name>
</gene>
<dbReference type="Pfam" id="PF13797">
    <property type="entry name" value="Post_transc_reg"/>
    <property type="match status" value="1"/>
</dbReference>
<accession>A0ABT0M6M4</accession>
<dbReference type="InterPro" id="IPR025716">
    <property type="entry name" value="Post-transcriptional_regulator"/>
</dbReference>
<dbReference type="RefSeq" id="WP_249095344.1">
    <property type="nucleotide sequence ID" value="NZ_JAMAST010000001.1"/>
</dbReference>
<reference evidence="1 2" key="1">
    <citation type="submission" date="2022-05" db="EMBL/GenBank/DDBJ databases">
        <title>Sporolactobacillus sp nov CPB3-1, isolated from tree bark (Mangifera indica L.).</title>
        <authorList>
            <person name="Phuengjayaem S."/>
            <person name="Tanasupawat S."/>
        </authorList>
    </citation>
    <scope>NUCLEOTIDE SEQUENCE [LARGE SCALE GENOMIC DNA]</scope>
    <source>
        <strain evidence="1 2">CPB3-1</strain>
    </source>
</reference>
<proteinExistence type="predicted"/>
<protein>
    <submittedName>
        <fullName evidence="1">Post-transcriptional regulator</fullName>
    </submittedName>
</protein>
<dbReference type="Proteomes" id="UP001203004">
    <property type="component" value="Unassembled WGS sequence"/>
</dbReference>
<keyword evidence="2" id="KW-1185">Reference proteome</keyword>
<comment type="caution">
    <text evidence="1">The sequence shown here is derived from an EMBL/GenBank/DDBJ whole genome shotgun (WGS) entry which is preliminary data.</text>
</comment>
<organism evidence="1 2">
    <name type="scientific">Sporolactobacillus mangiferae</name>
    <dbReference type="NCBI Taxonomy" id="2940498"/>
    <lineage>
        <taxon>Bacteria</taxon>
        <taxon>Bacillati</taxon>
        <taxon>Bacillota</taxon>
        <taxon>Bacilli</taxon>
        <taxon>Bacillales</taxon>
        <taxon>Sporolactobacillaceae</taxon>
        <taxon>Sporolactobacillus</taxon>
    </lineage>
</organism>
<evidence type="ECO:0000313" key="2">
    <source>
        <dbReference type="Proteomes" id="UP001203004"/>
    </source>
</evidence>
<evidence type="ECO:0000313" key="1">
    <source>
        <dbReference type="EMBL" id="MCL1630489.1"/>
    </source>
</evidence>